<evidence type="ECO:0000313" key="1">
    <source>
        <dbReference type="EMBL" id="SCJ86209.1"/>
    </source>
</evidence>
<name>A0A1C6JVW4_9FIRM</name>
<gene>
    <name evidence="1" type="ORF">SAMEA3545359_02335</name>
</gene>
<dbReference type="EMBL" id="FMHG01000002">
    <property type="protein sequence ID" value="SCJ86209.1"/>
    <property type="molecule type" value="Genomic_DNA"/>
</dbReference>
<organism evidence="1">
    <name type="scientific">uncultured Anaerotruncus sp</name>
    <dbReference type="NCBI Taxonomy" id="905011"/>
    <lineage>
        <taxon>Bacteria</taxon>
        <taxon>Bacillati</taxon>
        <taxon>Bacillota</taxon>
        <taxon>Clostridia</taxon>
        <taxon>Eubacteriales</taxon>
        <taxon>Oscillospiraceae</taxon>
        <taxon>Anaerotruncus</taxon>
        <taxon>environmental samples</taxon>
    </lineage>
</organism>
<reference evidence="1" key="1">
    <citation type="submission" date="2015-09" db="EMBL/GenBank/DDBJ databases">
        <authorList>
            <consortium name="Pathogen Informatics"/>
        </authorList>
    </citation>
    <scope>NUCLEOTIDE SEQUENCE</scope>
    <source>
        <strain evidence="1">2789STDY5834896</strain>
    </source>
</reference>
<dbReference type="AlphaFoldDB" id="A0A1C6JVW4"/>
<protein>
    <submittedName>
        <fullName evidence="1">Uncharacterized protein</fullName>
    </submittedName>
</protein>
<accession>A0A1C6JVW4</accession>
<proteinExistence type="predicted"/>
<sequence length="314" mass="37055">MEMLREFWYGKYRKWLLLLLVIFAVAVGAVLTVYMGDKKTTYKLSEGKTLAQEQMRELGFSFAEDSEEYYYYAERGAAGLYAREEYLMAEDLSVLHREDAKSTYLRTWYWTHSYMLFKEPEMKDWDMQPYWDQSYHTLSSACYEQQPIKWYTAKSDHTYFRQELCQEAARLGYEGQRQFYREQVLNLPFETLENRALEALKEAQIELPDDGQGMWEQYTLDRAQVYVLADLTVAQRLEILEWARVCYTVLRAQQLGIDCPDMEQLRGLACEQVEEQLAPAIEQINATESQKQINAGYENAYAHLGIWPAELMNK</sequence>